<dbReference type="Proteomes" id="UP000078397">
    <property type="component" value="Unassembled WGS sequence"/>
</dbReference>
<dbReference type="EMBL" id="LSBJ02000002">
    <property type="protein sequence ID" value="OAQ58399.1"/>
    <property type="molecule type" value="Genomic_DNA"/>
</dbReference>
<feature type="compositionally biased region" description="Polar residues" evidence="2">
    <location>
        <begin position="43"/>
        <end position="61"/>
    </location>
</feature>
<feature type="compositionally biased region" description="Basic and acidic residues" evidence="2">
    <location>
        <begin position="24"/>
        <end position="35"/>
    </location>
</feature>
<proteinExistence type="predicted"/>
<protein>
    <submittedName>
        <fullName evidence="3">Uncharacterized protein</fullName>
    </submittedName>
</protein>
<dbReference type="KEGG" id="pchm:VFPPC_12189"/>
<feature type="coiled-coil region" evidence="1">
    <location>
        <begin position="68"/>
        <end position="95"/>
    </location>
</feature>
<keyword evidence="1" id="KW-0175">Coiled coil</keyword>
<reference evidence="3 4" key="1">
    <citation type="journal article" date="2016" name="PLoS Pathog.">
        <title>Biosynthesis of antibiotic leucinostatins in bio-control fungus Purpureocillium lilacinum and their inhibition on phytophthora revealed by genome mining.</title>
        <authorList>
            <person name="Wang G."/>
            <person name="Liu Z."/>
            <person name="Lin R."/>
            <person name="Li E."/>
            <person name="Mao Z."/>
            <person name="Ling J."/>
            <person name="Yang Y."/>
            <person name="Yin W.B."/>
            <person name="Xie B."/>
        </authorList>
    </citation>
    <scope>NUCLEOTIDE SEQUENCE [LARGE SCALE GENOMIC DNA]</scope>
    <source>
        <strain evidence="3">170</strain>
    </source>
</reference>
<evidence type="ECO:0000313" key="3">
    <source>
        <dbReference type="EMBL" id="OAQ58399.1"/>
    </source>
</evidence>
<sequence>MAPFSSLTSQLEPSGSAKRKRDTKYKSDDSDKENATTRPAKATKTQTETANSVTAKKTSSGGLSKEAKKLYTDSLKALDKRVDELDKKVKTMSGNSSAITTSNYAMSARKHMAAVKKLVTMDTTLAFNLLLSMADASHTDLDAALKMCGTPCDNSKPTFKMLDDALLPLLEARERPTSLAAGLPEVPRRWTMKDADVGVFKTGRPNKQQRGQIYRQKLAWEKKRRQARRERREQMGDWVKVALSDLVEERDYLAAYGVKEYLPRCIAKLDELVRMRGV</sequence>
<feature type="region of interest" description="Disordered" evidence="2">
    <location>
        <begin position="1"/>
        <end position="61"/>
    </location>
</feature>
<evidence type="ECO:0000256" key="1">
    <source>
        <dbReference type="SAM" id="Coils"/>
    </source>
</evidence>
<comment type="caution">
    <text evidence="3">The sequence shown here is derived from an EMBL/GenBank/DDBJ whole genome shotgun (WGS) entry which is preliminary data.</text>
</comment>
<dbReference type="OrthoDB" id="5296889at2759"/>
<organism evidence="3 4">
    <name type="scientific">Pochonia chlamydosporia 170</name>
    <dbReference type="NCBI Taxonomy" id="1380566"/>
    <lineage>
        <taxon>Eukaryota</taxon>
        <taxon>Fungi</taxon>
        <taxon>Dikarya</taxon>
        <taxon>Ascomycota</taxon>
        <taxon>Pezizomycotina</taxon>
        <taxon>Sordariomycetes</taxon>
        <taxon>Hypocreomycetidae</taxon>
        <taxon>Hypocreales</taxon>
        <taxon>Clavicipitaceae</taxon>
        <taxon>Pochonia</taxon>
    </lineage>
</organism>
<dbReference type="RefSeq" id="XP_018136570.1">
    <property type="nucleotide sequence ID" value="XM_018290144.1"/>
</dbReference>
<gene>
    <name evidence="3" type="ORF">VFPPC_12189</name>
</gene>
<evidence type="ECO:0000256" key="2">
    <source>
        <dbReference type="SAM" id="MobiDB-lite"/>
    </source>
</evidence>
<name>A0A179EZS0_METCM</name>
<keyword evidence="4" id="KW-1185">Reference proteome</keyword>
<dbReference type="GeneID" id="28854138"/>
<feature type="compositionally biased region" description="Polar residues" evidence="2">
    <location>
        <begin position="1"/>
        <end position="13"/>
    </location>
</feature>
<evidence type="ECO:0000313" key="4">
    <source>
        <dbReference type="Proteomes" id="UP000078397"/>
    </source>
</evidence>
<dbReference type="AlphaFoldDB" id="A0A179EZS0"/>
<accession>A0A179EZS0</accession>